<dbReference type="OrthoDB" id="26095at2759"/>
<protein>
    <recommendedName>
        <fullName evidence="2">ComC supersandwich domain-containing protein</fullName>
    </recommendedName>
</protein>
<dbReference type="InterPro" id="IPR054484">
    <property type="entry name" value="ComC_SSD"/>
</dbReference>
<organism evidence="3 4">
    <name type="scientific">Cavenderia fasciculata</name>
    <name type="common">Slime mold</name>
    <name type="synonym">Dictyostelium fasciculatum</name>
    <dbReference type="NCBI Taxonomy" id="261658"/>
    <lineage>
        <taxon>Eukaryota</taxon>
        <taxon>Amoebozoa</taxon>
        <taxon>Evosea</taxon>
        <taxon>Eumycetozoa</taxon>
        <taxon>Dictyostelia</taxon>
        <taxon>Acytosteliales</taxon>
        <taxon>Cavenderiaceae</taxon>
        <taxon>Cavenderia</taxon>
    </lineage>
</organism>
<keyword evidence="1" id="KW-0812">Transmembrane</keyword>
<dbReference type="Gene3D" id="3.80.10.10">
    <property type="entry name" value="Ribonuclease Inhibitor"/>
    <property type="match status" value="1"/>
</dbReference>
<keyword evidence="4" id="KW-1185">Reference proteome</keyword>
<evidence type="ECO:0000256" key="1">
    <source>
        <dbReference type="SAM" id="Phobius"/>
    </source>
</evidence>
<dbReference type="PANTHER" id="PTHR24032">
    <property type="entry name" value="EGF-LIKE DOMAIN-CONTAINING PROTEIN-RELATED-RELATED"/>
    <property type="match status" value="1"/>
</dbReference>
<keyword evidence="1" id="KW-0472">Membrane</keyword>
<dbReference type="AlphaFoldDB" id="F4Q871"/>
<feature type="domain" description="ComC supersandwich" evidence="2">
    <location>
        <begin position="669"/>
        <end position="876"/>
    </location>
</feature>
<dbReference type="GeneID" id="14868042"/>
<gene>
    <name evidence="3" type="ORF">DFA_09642</name>
</gene>
<dbReference type="InterPro" id="IPR032675">
    <property type="entry name" value="LRR_dom_sf"/>
</dbReference>
<sequence length="943" mass="103711">MKINNNNRHPSALGGVCLSSIFVTVFIIILSLCVVSVSSQALPQNELDSAIWLIRQMGITEILQDQVSMCSSGQISCSNVQGIGYRIVSMITSLTFPYATSMSINFGAGYKSNIPTSTLSMLSGSFPLLQYLSIKSDITITTIPPTFGSNLVTLKHFVLQNCPNLIEVSSFGAMPLATTFSLHQSSFLKRLMWDQIQQQSYPIKDLQIEMAPESDQSFDITMPLTNFYFVDYSVSKTTKINLKSQFIDLIAIQGNVIINISHTKKLTYLSQYFNTSVVPSEISAYPLLKHYVRRQAPGQVIYPFTDYSLTPNLESIAIVQSNIVGNFPSSPFPSSLKAISFNSNNFTGVLPLEPFLTATPGLWMDLVYNPFMTGSLTPNFCSFYAFVANTGITQVPDCFYCYYGANIGFSSSIPPPAGFHCDIQFDKEIFPSIKGEVLITGKNLGWEPGSNYTMVIPNTKISFPFTQKGVPQTVGFNFSGKYYLETKVVVADIKASGLSFDNALMSISSPIISYPLISSAQLSGATLQSLTLNGNFGNNTFNSPSVTLNNTLACQVTSKNQTTIICTISSSSSSSQLPPGQASVQVQVDGFNTNLNNAISIAFPPSIDLKQKCIEDTLNCYGHGQCSDQGICVCDQNYYDNCRYFKNPNVTFVQNDTKPVATFELDGYKFFFSLVAIQELDVDDNVVQELIVDQWNVTDQSGDDLTSLHYRLLINSTLYPTLSSIVNVTSLIEYSTQDRQLPFGDSIVSVGANSIKVGVNVTGWQYQSILSHLRVVFSTIVNNEQSTIESCSSSDIPTFEQILGSDSYLRVIKNDTQFYGRFLSYSYSDGRKTFSRNELINQTNIIGNNNNESLALIGVHVPQCTFCLLDPDFSALVVNKEQQSDCSPSSSNTWKIIVGCVVGGAVFIALVIALAFYIRDSNTARFKLKAAKSILMKKVNKDV</sequence>
<evidence type="ECO:0000313" key="3">
    <source>
        <dbReference type="EMBL" id="EGG15971.1"/>
    </source>
</evidence>
<evidence type="ECO:0000313" key="4">
    <source>
        <dbReference type="Proteomes" id="UP000007797"/>
    </source>
</evidence>
<dbReference type="InterPro" id="IPR053331">
    <property type="entry name" value="EGF-like_comC"/>
</dbReference>
<dbReference type="KEGG" id="dfa:DFA_09642"/>
<feature type="transmembrane region" description="Helical" evidence="1">
    <location>
        <begin position="896"/>
        <end position="918"/>
    </location>
</feature>
<dbReference type="Pfam" id="PF22933">
    <property type="entry name" value="ComC_SSD"/>
    <property type="match status" value="1"/>
</dbReference>
<reference evidence="4" key="1">
    <citation type="journal article" date="2011" name="Genome Res.">
        <title>Phylogeny-wide analysis of social amoeba genomes highlights ancient origins for complex intercellular communication.</title>
        <authorList>
            <person name="Heidel A.J."/>
            <person name="Lawal H.M."/>
            <person name="Felder M."/>
            <person name="Schilde C."/>
            <person name="Helps N.R."/>
            <person name="Tunggal B."/>
            <person name="Rivero F."/>
            <person name="John U."/>
            <person name="Schleicher M."/>
            <person name="Eichinger L."/>
            <person name="Platzer M."/>
            <person name="Noegel A.A."/>
            <person name="Schaap P."/>
            <person name="Gloeckner G."/>
        </authorList>
    </citation>
    <scope>NUCLEOTIDE SEQUENCE [LARGE SCALE GENOMIC DNA]</scope>
    <source>
        <strain evidence="4">SH3</strain>
    </source>
</reference>
<dbReference type="EMBL" id="GL883025">
    <property type="protein sequence ID" value="EGG15971.1"/>
    <property type="molecule type" value="Genomic_DNA"/>
</dbReference>
<evidence type="ECO:0000259" key="2">
    <source>
        <dbReference type="Pfam" id="PF22933"/>
    </source>
</evidence>
<dbReference type="Proteomes" id="UP000007797">
    <property type="component" value="Unassembled WGS sequence"/>
</dbReference>
<name>F4Q871_CACFS</name>
<proteinExistence type="predicted"/>
<dbReference type="PANTHER" id="PTHR24032:SF16">
    <property type="entry name" value="EGF-LIKE DOMAIN-CONTAINING PROTEIN"/>
    <property type="match status" value="1"/>
</dbReference>
<accession>F4Q871</accession>
<keyword evidence="1" id="KW-1133">Transmembrane helix</keyword>
<feature type="transmembrane region" description="Helical" evidence="1">
    <location>
        <begin position="12"/>
        <end position="37"/>
    </location>
</feature>
<dbReference type="RefSeq" id="XP_004352296.1">
    <property type="nucleotide sequence ID" value="XM_004352244.1"/>
</dbReference>